<name>A0ABQ7QVE0_PLUXY</name>
<organism evidence="3 4">
    <name type="scientific">Plutella xylostella</name>
    <name type="common">Diamondback moth</name>
    <name type="synonym">Plutella maculipennis</name>
    <dbReference type="NCBI Taxonomy" id="51655"/>
    <lineage>
        <taxon>Eukaryota</taxon>
        <taxon>Metazoa</taxon>
        <taxon>Ecdysozoa</taxon>
        <taxon>Arthropoda</taxon>
        <taxon>Hexapoda</taxon>
        <taxon>Insecta</taxon>
        <taxon>Pterygota</taxon>
        <taxon>Neoptera</taxon>
        <taxon>Endopterygota</taxon>
        <taxon>Lepidoptera</taxon>
        <taxon>Glossata</taxon>
        <taxon>Ditrysia</taxon>
        <taxon>Yponomeutoidea</taxon>
        <taxon>Plutellidae</taxon>
        <taxon>Plutella</taxon>
    </lineage>
</organism>
<feature type="chain" id="PRO_5045833786" evidence="2">
    <location>
        <begin position="21"/>
        <end position="90"/>
    </location>
</feature>
<feature type="signal peptide" evidence="2">
    <location>
        <begin position="1"/>
        <end position="20"/>
    </location>
</feature>
<dbReference type="Proteomes" id="UP000823941">
    <property type="component" value="Chromosome 7"/>
</dbReference>
<sequence>MKFIVCVAIFAFLAVQLSSASTVMIMNMTNEARPTVEPTTEVPTRGTFDIKLHGAPAAPVAPNATQTAPSADAAKASTTPDSILQPILQQ</sequence>
<dbReference type="EMBL" id="JAHIBW010000007">
    <property type="protein sequence ID" value="KAG7309018.1"/>
    <property type="molecule type" value="Genomic_DNA"/>
</dbReference>
<comment type="caution">
    <text evidence="3">The sequence shown here is derived from an EMBL/GenBank/DDBJ whole genome shotgun (WGS) entry which is preliminary data.</text>
</comment>
<reference evidence="3 4" key="1">
    <citation type="submission" date="2021-06" db="EMBL/GenBank/DDBJ databases">
        <title>A haploid diamondback moth (Plutella xylostella L.) genome assembly resolves 31 chromosomes and identifies a diamide resistance mutation.</title>
        <authorList>
            <person name="Ward C.M."/>
            <person name="Perry K.D."/>
            <person name="Baker G."/>
            <person name="Powis K."/>
            <person name="Heckel D.G."/>
            <person name="Baxter S.W."/>
        </authorList>
    </citation>
    <scope>NUCLEOTIDE SEQUENCE [LARGE SCALE GENOMIC DNA]</scope>
    <source>
        <strain evidence="3 4">LV</strain>
        <tissue evidence="3">Single pupa</tissue>
    </source>
</reference>
<keyword evidence="4" id="KW-1185">Reference proteome</keyword>
<feature type="compositionally biased region" description="Polar residues" evidence="1">
    <location>
        <begin position="76"/>
        <end position="90"/>
    </location>
</feature>
<accession>A0ABQ7QVE0</accession>
<feature type="region of interest" description="Disordered" evidence="1">
    <location>
        <begin position="57"/>
        <end position="90"/>
    </location>
</feature>
<evidence type="ECO:0000256" key="2">
    <source>
        <dbReference type="SAM" id="SignalP"/>
    </source>
</evidence>
<keyword evidence="2" id="KW-0732">Signal</keyword>
<evidence type="ECO:0000313" key="4">
    <source>
        <dbReference type="Proteomes" id="UP000823941"/>
    </source>
</evidence>
<gene>
    <name evidence="3" type="ORF">JYU34_004882</name>
</gene>
<evidence type="ECO:0000313" key="3">
    <source>
        <dbReference type="EMBL" id="KAG7309018.1"/>
    </source>
</evidence>
<protein>
    <submittedName>
        <fullName evidence="3">Uncharacterized protein</fullName>
    </submittedName>
</protein>
<evidence type="ECO:0000256" key="1">
    <source>
        <dbReference type="SAM" id="MobiDB-lite"/>
    </source>
</evidence>
<proteinExistence type="predicted"/>